<feature type="non-terminal residue" evidence="3">
    <location>
        <position position="1"/>
    </location>
</feature>
<dbReference type="AlphaFoldDB" id="X0WLC5"/>
<organism evidence="3">
    <name type="scientific">marine sediment metagenome</name>
    <dbReference type="NCBI Taxonomy" id="412755"/>
    <lineage>
        <taxon>unclassified sequences</taxon>
        <taxon>metagenomes</taxon>
        <taxon>ecological metagenomes</taxon>
    </lineage>
</organism>
<evidence type="ECO:0000313" key="3">
    <source>
        <dbReference type="EMBL" id="GAG24012.1"/>
    </source>
</evidence>
<dbReference type="InterPro" id="IPR025306">
    <property type="entry name" value="Zn-bnd_dom_prob"/>
</dbReference>
<evidence type="ECO:0000259" key="1">
    <source>
        <dbReference type="Pfam" id="PF13451"/>
    </source>
</evidence>
<proteinExistence type="predicted"/>
<dbReference type="Pfam" id="PF23477">
    <property type="entry name" value="zf_Tbcl_2"/>
    <property type="match status" value="1"/>
</dbReference>
<dbReference type="NCBIfam" id="TIGR04272">
    <property type="entry name" value="cxxc_cxxc_Mbark"/>
    <property type="match status" value="1"/>
</dbReference>
<sequence>CLEMAYSDKVLICRDCGISFTFTAGEQAFYASRGLLNQPTRCSSCRSSRKSGRALEEGGYVHYGAAASFGGRTPRQMHPAVCAECGEMTEVPFLPRGDKPVYCSECYNKIRERS</sequence>
<feature type="domain" description="Probable zinc-binding" evidence="1">
    <location>
        <begin position="8"/>
        <end position="51"/>
    </location>
</feature>
<dbReference type="Pfam" id="PF13451">
    <property type="entry name" value="zf_Tbcl"/>
    <property type="match status" value="1"/>
</dbReference>
<gene>
    <name evidence="3" type="ORF">S01H1_58994</name>
</gene>
<name>X0WLC5_9ZZZZ</name>
<dbReference type="EMBL" id="BARS01038561">
    <property type="protein sequence ID" value="GAG24012.1"/>
    <property type="molecule type" value="Genomic_DNA"/>
</dbReference>
<evidence type="ECO:0000259" key="2">
    <source>
        <dbReference type="Pfam" id="PF23477"/>
    </source>
</evidence>
<protein>
    <submittedName>
        <fullName evidence="3">Uncharacterized protein</fullName>
    </submittedName>
</protein>
<accession>X0WLC5</accession>
<comment type="caution">
    <text evidence="3">The sequence shown here is derived from an EMBL/GenBank/DDBJ whole genome shotgun (WGS) entry which is preliminary data.</text>
</comment>
<reference evidence="3" key="1">
    <citation type="journal article" date="2014" name="Front. Microbiol.">
        <title>High frequency of phylogenetically diverse reductive dehalogenase-homologous genes in deep subseafloor sedimentary metagenomes.</title>
        <authorList>
            <person name="Kawai M."/>
            <person name="Futagami T."/>
            <person name="Toyoda A."/>
            <person name="Takaki Y."/>
            <person name="Nishi S."/>
            <person name="Hori S."/>
            <person name="Arai W."/>
            <person name="Tsubouchi T."/>
            <person name="Morono Y."/>
            <person name="Uchiyama I."/>
            <person name="Ito T."/>
            <person name="Fujiyama A."/>
            <person name="Inagaki F."/>
            <person name="Takami H."/>
        </authorList>
    </citation>
    <scope>NUCLEOTIDE SEQUENCE</scope>
    <source>
        <strain evidence="3">Expedition CK06-06</strain>
    </source>
</reference>
<feature type="domain" description="CxxC-x17-CxxC" evidence="2">
    <location>
        <begin position="75"/>
        <end position="110"/>
    </location>
</feature>
<dbReference type="InterPro" id="IPR026363">
    <property type="entry name" value="CxxC-x17-CxxC_dom"/>
</dbReference>